<dbReference type="GeneID" id="54416981"/>
<dbReference type="RefSeq" id="XP_033533839.1">
    <property type="nucleotide sequence ID" value="XM_033676411.1"/>
</dbReference>
<reference evidence="4" key="3">
    <citation type="submission" date="2025-04" db="UniProtKB">
        <authorList>
            <consortium name="RefSeq"/>
        </authorList>
    </citation>
    <scope>IDENTIFICATION</scope>
    <source>
        <strain evidence="4">CBS 781.70</strain>
    </source>
</reference>
<organism evidence="2">
    <name type="scientific">Eremomyces bilateralis CBS 781.70</name>
    <dbReference type="NCBI Taxonomy" id="1392243"/>
    <lineage>
        <taxon>Eukaryota</taxon>
        <taxon>Fungi</taxon>
        <taxon>Dikarya</taxon>
        <taxon>Ascomycota</taxon>
        <taxon>Pezizomycotina</taxon>
        <taxon>Dothideomycetes</taxon>
        <taxon>Dothideomycetes incertae sedis</taxon>
        <taxon>Eremomycetales</taxon>
        <taxon>Eremomycetaceae</taxon>
        <taxon>Eremomyces</taxon>
    </lineage>
</organism>
<dbReference type="Proteomes" id="UP000504638">
    <property type="component" value="Unplaced"/>
</dbReference>
<keyword evidence="1" id="KW-1133">Transmembrane helix</keyword>
<reference evidence="2 4" key="1">
    <citation type="submission" date="2020-01" db="EMBL/GenBank/DDBJ databases">
        <authorList>
            <consortium name="DOE Joint Genome Institute"/>
            <person name="Haridas S."/>
            <person name="Albert R."/>
            <person name="Binder M."/>
            <person name="Bloem J."/>
            <person name="Labutti K."/>
            <person name="Salamov A."/>
            <person name="Andreopoulos B."/>
            <person name="Baker S.E."/>
            <person name="Barry K."/>
            <person name="Bills G."/>
            <person name="Bluhm B.H."/>
            <person name="Cannon C."/>
            <person name="Castanera R."/>
            <person name="Culley D.E."/>
            <person name="Daum C."/>
            <person name="Ezra D."/>
            <person name="Gonzalez J.B."/>
            <person name="Henrissat B."/>
            <person name="Kuo A."/>
            <person name="Liang C."/>
            <person name="Lipzen A."/>
            <person name="Lutzoni F."/>
            <person name="Magnuson J."/>
            <person name="Mondo S."/>
            <person name="Nolan M."/>
            <person name="Ohm R."/>
            <person name="Pangilinan J."/>
            <person name="Park H.-J."/>
            <person name="Ramirez L."/>
            <person name="Alfaro M."/>
            <person name="Sun H."/>
            <person name="Tritt A."/>
            <person name="Yoshinaga Y."/>
            <person name="Zwiers L.-H."/>
            <person name="Turgeon B.G."/>
            <person name="Goodwin S.B."/>
            <person name="Spatafora J.W."/>
            <person name="Crous P.W."/>
            <person name="Grigoriev I.V."/>
        </authorList>
    </citation>
    <scope>NUCLEOTIDE SEQUENCE</scope>
    <source>
        <strain evidence="2 4">CBS 781.70</strain>
    </source>
</reference>
<feature type="transmembrane region" description="Helical" evidence="1">
    <location>
        <begin position="20"/>
        <end position="40"/>
    </location>
</feature>
<dbReference type="OrthoDB" id="5593235at2759"/>
<dbReference type="EMBL" id="ML975158">
    <property type="protein sequence ID" value="KAF1812208.1"/>
    <property type="molecule type" value="Genomic_DNA"/>
</dbReference>
<keyword evidence="1" id="KW-0472">Membrane</keyword>
<reference evidence="4" key="2">
    <citation type="submission" date="2020-04" db="EMBL/GenBank/DDBJ databases">
        <authorList>
            <consortium name="NCBI Genome Project"/>
        </authorList>
    </citation>
    <scope>NUCLEOTIDE SEQUENCE</scope>
    <source>
        <strain evidence="4">CBS 781.70</strain>
    </source>
</reference>
<name>A0A6G1G2G5_9PEZI</name>
<dbReference type="AlphaFoldDB" id="A0A6G1G2G5"/>
<proteinExistence type="predicted"/>
<evidence type="ECO:0000313" key="4">
    <source>
        <dbReference type="RefSeq" id="XP_033533839.1"/>
    </source>
</evidence>
<evidence type="ECO:0000313" key="2">
    <source>
        <dbReference type="EMBL" id="KAF1812208.1"/>
    </source>
</evidence>
<evidence type="ECO:0000313" key="3">
    <source>
        <dbReference type="Proteomes" id="UP000504638"/>
    </source>
</evidence>
<keyword evidence="3" id="KW-1185">Reference proteome</keyword>
<keyword evidence="1" id="KW-0812">Transmembrane</keyword>
<accession>A0A6G1G2G5</accession>
<evidence type="ECO:0000256" key="1">
    <source>
        <dbReference type="SAM" id="Phobius"/>
    </source>
</evidence>
<protein>
    <submittedName>
        <fullName evidence="2 4">Uncharacterized protein</fullName>
    </submittedName>
</protein>
<sequence length="418" mass="47321">MLFPQIRGSAPLRVGSASIYPHHILGVAVLLVFLLALNFVHAPPSFSDLRSTVVSAEEPPDAGGTLPRYWSVTGKNFEGAAEGYRKPRGLKIVGLVFYGRPASVSILDCYLKRNLAENGGFLDEVIFLARTNNKEDLAWLDGLLATTKAYRKQPVVPLGRDYSNAYDLCEDDVMYIKIDDDVVFIEDSAIPSIVQTRLEHPEYYVVSANIINQPSLSWVHLHLGTIRPYMPELHSPPGVNLSALDPTWRASDLPHWTGPDNFTLTDTFAPPFAGHRWLPCSEGTTIDGMPASSTTYDAFSPTLFHWTIAAQLHYSFFEHLENNELWRYKFQMWDYKYRRMGIQFIAIMGRDINAGKPLHWDDEFYFSEEMPKRLKRHAIVDGRAVVSHFSFGPQRDGIAMSDALDRYRAYANENICPQ</sequence>
<gene>
    <name evidence="2 4" type="ORF">P152DRAFT_397454</name>
</gene>